<evidence type="ECO:0000313" key="2">
    <source>
        <dbReference type="Proteomes" id="UP000314294"/>
    </source>
</evidence>
<dbReference type="EMBL" id="SRLO01019652">
    <property type="protein sequence ID" value="TNN23126.1"/>
    <property type="molecule type" value="Genomic_DNA"/>
</dbReference>
<sequence>MFVEESSSSRFPPSRCHGAGFVLLAAGKEKLGRKAGLVVAPGERQTIIRGIHTHTSSHIEAGGPPESIGFHLRKSQWNSDALVSPRAEKRIGGLPPESRAAAGYKVNALTSSLSDAALVP</sequence>
<dbReference type="Proteomes" id="UP000314294">
    <property type="component" value="Unassembled WGS sequence"/>
</dbReference>
<comment type="caution">
    <text evidence="1">The sequence shown here is derived from an EMBL/GenBank/DDBJ whole genome shotgun (WGS) entry which is preliminary data.</text>
</comment>
<accession>A0A4Z2E2J5</accession>
<gene>
    <name evidence="1" type="ORF">EYF80_066756</name>
</gene>
<organism evidence="1 2">
    <name type="scientific">Liparis tanakae</name>
    <name type="common">Tanaka's snailfish</name>
    <dbReference type="NCBI Taxonomy" id="230148"/>
    <lineage>
        <taxon>Eukaryota</taxon>
        <taxon>Metazoa</taxon>
        <taxon>Chordata</taxon>
        <taxon>Craniata</taxon>
        <taxon>Vertebrata</taxon>
        <taxon>Euteleostomi</taxon>
        <taxon>Actinopterygii</taxon>
        <taxon>Neopterygii</taxon>
        <taxon>Teleostei</taxon>
        <taxon>Neoteleostei</taxon>
        <taxon>Acanthomorphata</taxon>
        <taxon>Eupercaria</taxon>
        <taxon>Perciformes</taxon>
        <taxon>Cottioidei</taxon>
        <taxon>Cottales</taxon>
        <taxon>Liparidae</taxon>
        <taxon>Liparis</taxon>
    </lineage>
</organism>
<proteinExistence type="predicted"/>
<reference evidence="1 2" key="1">
    <citation type="submission" date="2019-03" db="EMBL/GenBank/DDBJ databases">
        <title>First draft genome of Liparis tanakae, snailfish: a comprehensive survey of snailfish specific genes.</title>
        <authorList>
            <person name="Kim W."/>
            <person name="Song I."/>
            <person name="Jeong J.-H."/>
            <person name="Kim D."/>
            <person name="Kim S."/>
            <person name="Ryu S."/>
            <person name="Song J.Y."/>
            <person name="Lee S.K."/>
        </authorList>
    </citation>
    <scope>NUCLEOTIDE SEQUENCE [LARGE SCALE GENOMIC DNA]</scope>
    <source>
        <tissue evidence="1">Muscle</tissue>
    </source>
</reference>
<evidence type="ECO:0000313" key="1">
    <source>
        <dbReference type="EMBL" id="TNN23126.1"/>
    </source>
</evidence>
<keyword evidence="2" id="KW-1185">Reference proteome</keyword>
<dbReference type="AlphaFoldDB" id="A0A4Z2E2J5"/>
<protein>
    <submittedName>
        <fullName evidence="1">Uncharacterized protein</fullName>
    </submittedName>
</protein>
<name>A0A4Z2E2J5_9TELE</name>